<dbReference type="STRING" id="1314674.A0A0D7ASD2"/>
<feature type="compositionally biased region" description="Low complexity" evidence="1">
    <location>
        <begin position="107"/>
        <end position="117"/>
    </location>
</feature>
<dbReference type="Proteomes" id="UP000054007">
    <property type="component" value="Unassembled WGS sequence"/>
</dbReference>
<sequence length="1096" mass="124639">MRSTRQSYAHHPSKSLPIDMSTEVIYACMNPDCDKIYTVHGHLLSHIRQAAACNRWFEHMKEIRAGKQRLQDATVVPGSIHDMTARHFSPDPDDDPFSEPDVEDPSDSTADNAASSDDGSEDNDDEDNEELEDAAREYLLRDWIHRQSEHDDLLVIDQPDIAIGQPGPGPTTLHARLGCMIGAHARTFDKEGDSDTGRPDDIVEQHPTGGVAIRLSTPLYERWEALFGLVTVPENERMDGSGKPELDSSLYHPFASKLDWDVAKWMVSEGIGHGSFNRLLEIKGVRERLGLSYQNTAGLHKCVDAIPRRAGQWYDKHILFPDRPNKVYILRHRDIIESIRSLWGDPELSKHIVYKPCKLFQKAAEDGTERGSRLYNKMWTGQWWWFVQDKLPKGHTLAPVIIATDKTQLTEFRGNKQAYPVYLTLRNIPGRLRRKPSQQACILVGYLPIKKAAKTGLSRRNYSGRQQRIFHAAMRHLLEPLIKAGKHGVEMTSGSGDVYLVHPVLAAYVADYPEQCLVTCSKSGTCPKCKCGANNLHDYTTQYPPRTQTDTAQTMQDAKSKTTSASAYFDMCMENDVNGNVTQPFWTDLPYTDIYLAQTPDVLHQLYQGVIRHLVEWCQILGTKKELDRRIRRLPPALGLRHFKNGISALSQVSGTERKNIGKILLGCIVDLLPIGAVTACRAILDFVYLAQYTTHDEVTLGYMEDALKLWDKHKDVFIHTDVRDDFDIPKFHALRHYVSSIRLFGATNNFNTEMFERLHIEFAKKGWRASNKRDEFPQMTQWVGRQENVLSFSRYIAWVHRELDESEDMSDASAPPLPSQAQSSTNAPPLPSQAQPNTNAQPLSQFSTAHGQHLSLSRHPARYNQSPRVISRLHHVPMFPTNLCAYLNGIEDDRKKQFPQAHTQHFYTLPFRGINVWYSFRFSHEGFDGTDEVAERDWVKASPLADGQFDTVVVLNDDDAEATSLIGTRIGRVRVIFKLPKFDGNTTNPTPFPHYWPQTPLAYIEWYTRPTMTETMGNTHNMASVQKSFLPDGQPQWSIIPVSNIRQSTMLIPNYKKTPVSVWDTEACILDTYRLPIMLHYTSIRYQLLVTLHSS</sequence>
<dbReference type="EMBL" id="KN880995">
    <property type="protein sequence ID" value="KIY61258.1"/>
    <property type="molecule type" value="Genomic_DNA"/>
</dbReference>
<name>A0A0D7ASD2_9AGAR</name>
<dbReference type="InterPro" id="IPR049233">
    <property type="entry name" value="DUF6830"/>
</dbReference>
<evidence type="ECO:0000313" key="3">
    <source>
        <dbReference type="EMBL" id="KIY61258.1"/>
    </source>
</evidence>
<feature type="compositionally biased region" description="Acidic residues" evidence="1">
    <location>
        <begin position="91"/>
        <end position="106"/>
    </location>
</feature>
<gene>
    <name evidence="3" type="ORF">CYLTODRAFT_495339</name>
</gene>
<dbReference type="InterPro" id="IPR041078">
    <property type="entry name" value="Plavaka"/>
</dbReference>
<dbReference type="OrthoDB" id="6153305at2759"/>
<organism evidence="3 4">
    <name type="scientific">Cylindrobasidium torrendii FP15055 ss-10</name>
    <dbReference type="NCBI Taxonomy" id="1314674"/>
    <lineage>
        <taxon>Eukaryota</taxon>
        <taxon>Fungi</taxon>
        <taxon>Dikarya</taxon>
        <taxon>Basidiomycota</taxon>
        <taxon>Agaricomycotina</taxon>
        <taxon>Agaricomycetes</taxon>
        <taxon>Agaricomycetidae</taxon>
        <taxon>Agaricales</taxon>
        <taxon>Marasmiineae</taxon>
        <taxon>Physalacriaceae</taxon>
        <taxon>Cylindrobasidium</taxon>
    </lineage>
</organism>
<keyword evidence="4" id="KW-1185">Reference proteome</keyword>
<evidence type="ECO:0000259" key="2">
    <source>
        <dbReference type="Pfam" id="PF20722"/>
    </source>
</evidence>
<evidence type="ECO:0000313" key="4">
    <source>
        <dbReference type="Proteomes" id="UP000054007"/>
    </source>
</evidence>
<proteinExistence type="predicted"/>
<feature type="compositionally biased region" description="Polar residues" evidence="1">
    <location>
        <begin position="833"/>
        <end position="851"/>
    </location>
</feature>
<feature type="compositionally biased region" description="Acidic residues" evidence="1">
    <location>
        <begin position="118"/>
        <end position="130"/>
    </location>
</feature>
<feature type="region of interest" description="Disordered" evidence="1">
    <location>
        <begin position="83"/>
        <end position="130"/>
    </location>
</feature>
<dbReference type="AlphaFoldDB" id="A0A0D7ASD2"/>
<dbReference type="Pfam" id="PF18759">
    <property type="entry name" value="Plavaka"/>
    <property type="match status" value="1"/>
</dbReference>
<reference evidence="3 4" key="1">
    <citation type="journal article" date="2015" name="Fungal Genet. Biol.">
        <title>Evolution of novel wood decay mechanisms in Agaricales revealed by the genome sequences of Fistulina hepatica and Cylindrobasidium torrendii.</title>
        <authorList>
            <person name="Floudas D."/>
            <person name="Held B.W."/>
            <person name="Riley R."/>
            <person name="Nagy L.G."/>
            <person name="Koehler G."/>
            <person name="Ransdell A.S."/>
            <person name="Younus H."/>
            <person name="Chow J."/>
            <person name="Chiniquy J."/>
            <person name="Lipzen A."/>
            <person name="Tritt A."/>
            <person name="Sun H."/>
            <person name="Haridas S."/>
            <person name="LaButti K."/>
            <person name="Ohm R.A."/>
            <person name="Kues U."/>
            <person name="Blanchette R.A."/>
            <person name="Grigoriev I.V."/>
            <person name="Minto R.E."/>
            <person name="Hibbett D.S."/>
        </authorList>
    </citation>
    <scope>NUCLEOTIDE SEQUENCE [LARGE SCALE GENOMIC DNA]</scope>
    <source>
        <strain evidence="3 4">FP15055 ss-10</strain>
    </source>
</reference>
<feature type="region of interest" description="Disordered" evidence="1">
    <location>
        <begin position="808"/>
        <end position="860"/>
    </location>
</feature>
<protein>
    <recommendedName>
        <fullName evidence="2">DUF6830 domain-containing protein</fullName>
    </recommendedName>
</protein>
<evidence type="ECO:0000256" key="1">
    <source>
        <dbReference type="SAM" id="MobiDB-lite"/>
    </source>
</evidence>
<accession>A0A0D7ASD2</accession>
<feature type="compositionally biased region" description="Low complexity" evidence="1">
    <location>
        <begin position="812"/>
        <end position="825"/>
    </location>
</feature>
<feature type="domain" description="DUF6830" evidence="2">
    <location>
        <begin position="835"/>
        <end position="960"/>
    </location>
</feature>
<dbReference type="Pfam" id="PF20722">
    <property type="entry name" value="DUF6830"/>
    <property type="match status" value="1"/>
</dbReference>